<feature type="domain" description="Enolase C-terminal TIM barrel" evidence="16">
    <location>
        <begin position="143"/>
        <end position="429"/>
    </location>
</feature>
<dbReference type="UniPathway" id="UPA00109">
    <property type="reaction ID" value="UER00187"/>
</dbReference>
<feature type="binding site" evidence="12 15">
    <location>
        <position position="289"/>
    </location>
    <ligand>
        <name>Mg(2+)</name>
        <dbReference type="ChEBI" id="CHEBI:18420"/>
    </ligand>
</feature>
<dbReference type="SFLD" id="SFLDS00001">
    <property type="entry name" value="Enolase"/>
    <property type="match status" value="1"/>
</dbReference>
<dbReference type="InterPro" id="IPR020811">
    <property type="entry name" value="Enolase_N"/>
</dbReference>
<feature type="domain" description="Enolase N-terminal" evidence="17">
    <location>
        <begin position="4"/>
        <end position="138"/>
    </location>
</feature>
<dbReference type="InterPro" id="IPR036849">
    <property type="entry name" value="Enolase-like_C_sf"/>
</dbReference>
<feature type="binding site" evidence="12">
    <location>
        <position position="167"/>
    </location>
    <ligand>
        <name>(2R)-2-phosphoglycerate</name>
        <dbReference type="ChEBI" id="CHEBI:58289"/>
    </ligand>
</feature>
<evidence type="ECO:0000256" key="1">
    <source>
        <dbReference type="ARBA" id="ARBA00005031"/>
    </source>
</evidence>
<evidence type="ECO:0000256" key="15">
    <source>
        <dbReference type="PIRSR" id="PIRSR001400-3"/>
    </source>
</evidence>
<dbReference type="EC" id="4.2.1.11" evidence="3 12"/>
<comment type="similarity">
    <text evidence="2 12">Belongs to the enolase family.</text>
</comment>
<keyword evidence="7 12" id="KW-0479">Metal-binding</keyword>
<evidence type="ECO:0000259" key="16">
    <source>
        <dbReference type="SMART" id="SM01192"/>
    </source>
</evidence>
<feature type="binding site" evidence="14">
    <location>
        <position position="159"/>
    </location>
    <ligand>
        <name>substrate</name>
    </ligand>
</feature>
<feature type="binding site" evidence="14">
    <location>
        <position position="168"/>
    </location>
    <ligand>
        <name>substrate</name>
    </ligand>
</feature>
<dbReference type="NCBIfam" id="TIGR01060">
    <property type="entry name" value="eno"/>
    <property type="match status" value="1"/>
</dbReference>
<evidence type="ECO:0000256" key="3">
    <source>
        <dbReference type="ARBA" id="ARBA00012058"/>
    </source>
</evidence>
<dbReference type="HAMAP" id="MF_00318">
    <property type="entry name" value="Enolase"/>
    <property type="match status" value="1"/>
</dbReference>
<evidence type="ECO:0000313" key="18">
    <source>
        <dbReference type="EMBL" id="SFF30239.1"/>
    </source>
</evidence>
<dbReference type="GO" id="GO:0006096">
    <property type="term" value="P:glycolytic process"/>
    <property type="evidence" value="ECO:0007669"/>
    <property type="project" value="UniProtKB-UniRule"/>
</dbReference>
<evidence type="ECO:0000256" key="13">
    <source>
        <dbReference type="PIRSR" id="PIRSR001400-1"/>
    </source>
</evidence>
<feature type="active site" description="Proton acceptor" evidence="12 13">
    <location>
        <position position="341"/>
    </location>
</feature>
<dbReference type="GO" id="GO:0000287">
    <property type="term" value="F:magnesium ion binding"/>
    <property type="evidence" value="ECO:0007669"/>
    <property type="project" value="UniProtKB-UniRule"/>
</dbReference>
<evidence type="ECO:0000256" key="4">
    <source>
        <dbReference type="ARBA" id="ARBA00017068"/>
    </source>
</evidence>
<evidence type="ECO:0000256" key="5">
    <source>
        <dbReference type="ARBA" id="ARBA00022490"/>
    </source>
</evidence>
<protein>
    <recommendedName>
        <fullName evidence="4 12">Enolase</fullName>
        <ecNumber evidence="3 12">4.2.1.11</ecNumber>
    </recommendedName>
    <alternativeName>
        <fullName evidence="12">2-phospho-D-glycerate hydro-lyase</fullName>
    </alternativeName>
    <alternativeName>
        <fullName evidence="12">2-phosphoglycerate dehydratase</fullName>
    </alternativeName>
</protein>
<dbReference type="GO" id="GO:0005576">
    <property type="term" value="C:extracellular region"/>
    <property type="evidence" value="ECO:0007669"/>
    <property type="project" value="UniProtKB-SubCell"/>
</dbReference>
<dbReference type="EMBL" id="FOOC01000002">
    <property type="protein sequence ID" value="SFF30239.1"/>
    <property type="molecule type" value="Genomic_DNA"/>
</dbReference>
<dbReference type="OrthoDB" id="9804716at2"/>
<keyword evidence="19" id="KW-1185">Reference proteome</keyword>
<dbReference type="STRING" id="1076937.SAMN04488120_10228"/>
<name>A0A1I2HKH4_9GAMM</name>
<evidence type="ECO:0000313" key="19">
    <source>
        <dbReference type="Proteomes" id="UP000199771"/>
    </source>
</evidence>
<evidence type="ECO:0000256" key="11">
    <source>
        <dbReference type="ARBA" id="ARBA00045763"/>
    </source>
</evidence>
<dbReference type="Gene3D" id="3.30.390.10">
    <property type="entry name" value="Enolase-like, N-terminal domain"/>
    <property type="match status" value="1"/>
</dbReference>
<dbReference type="AlphaFoldDB" id="A0A1I2HKH4"/>
<comment type="subcellular location">
    <subcellularLocation>
        <location evidence="12">Cytoplasm</location>
    </subcellularLocation>
    <subcellularLocation>
        <location evidence="12">Secreted</location>
    </subcellularLocation>
    <subcellularLocation>
        <location evidence="12">Cell surface</location>
    </subcellularLocation>
    <text evidence="12">Fractions of enolase are present in both the cytoplasm and on the cell surface.</text>
</comment>
<dbReference type="SMART" id="SM01193">
    <property type="entry name" value="Enolase_N"/>
    <property type="match status" value="1"/>
</dbReference>
<dbReference type="GO" id="GO:0009986">
    <property type="term" value="C:cell surface"/>
    <property type="evidence" value="ECO:0007669"/>
    <property type="project" value="UniProtKB-SubCell"/>
</dbReference>
<feature type="binding site" evidence="14">
    <location>
        <begin position="368"/>
        <end position="371"/>
    </location>
    <ligand>
        <name>substrate</name>
    </ligand>
</feature>
<evidence type="ECO:0000256" key="2">
    <source>
        <dbReference type="ARBA" id="ARBA00009604"/>
    </source>
</evidence>
<comment type="function">
    <text evidence="11 12">Catalyzes the reversible conversion of 2-phosphoglycerate (2-PG) into phosphoenolpyruvate (PEP). It is essential for the degradation of carbohydrates via glycolysis.</text>
</comment>
<dbReference type="InterPro" id="IPR020810">
    <property type="entry name" value="Enolase_C"/>
</dbReference>
<evidence type="ECO:0000256" key="9">
    <source>
        <dbReference type="ARBA" id="ARBA00023152"/>
    </source>
</evidence>
<proteinExistence type="inferred from homology"/>
<feature type="binding site" evidence="12">
    <location>
        <position position="370"/>
    </location>
    <ligand>
        <name>(2R)-2-phosphoglycerate</name>
        <dbReference type="ChEBI" id="CHEBI:58289"/>
    </ligand>
</feature>
<keyword evidence="10 12" id="KW-0456">Lyase</keyword>
<dbReference type="InterPro" id="IPR000941">
    <property type="entry name" value="Enolase"/>
</dbReference>
<dbReference type="GO" id="GO:0004634">
    <property type="term" value="F:phosphopyruvate hydratase activity"/>
    <property type="evidence" value="ECO:0007669"/>
    <property type="project" value="UniProtKB-UniRule"/>
</dbReference>
<evidence type="ECO:0000256" key="12">
    <source>
        <dbReference type="HAMAP-Rule" id="MF_00318"/>
    </source>
</evidence>
<keyword evidence="5 12" id="KW-0963">Cytoplasm</keyword>
<comment type="cofactor">
    <cofactor evidence="15">
        <name>Mg(2+)</name>
        <dbReference type="ChEBI" id="CHEBI:18420"/>
    </cofactor>
    <text evidence="15">Mg(2+) is required for catalysis and for stabilizing the dimer.</text>
</comment>
<dbReference type="PROSITE" id="PS00164">
    <property type="entry name" value="ENOLASE"/>
    <property type="match status" value="1"/>
</dbReference>
<comment type="cofactor">
    <cofactor evidence="12">
        <name>Mg(2+)</name>
        <dbReference type="ChEBI" id="CHEBI:18420"/>
    </cofactor>
    <text evidence="12">Binds a second Mg(2+) ion via substrate during catalysis.</text>
</comment>
<evidence type="ECO:0000259" key="17">
    <source>
        <dbReference type="SMART" id="SM01193"/>
    </source>
</evidence>
<sequence length="431" mass="45412">MSAIVRVTALEIIDSRGNPTVEAEVELASGAVGRAAAPSGASTGTREAVELRDGASAKGKARYLGKGVQKAVRNVETAIAKAVVGLDAQDQARVDRTMIELDGSDNKSKLGANAILAVSLATAKAAAAEKGLPLFRHLGGIASCTLPVPMMNVINGGAHADNNVDIQEFMILPVGAPSFSEALRYGAEVFHTLKKVLKDRKLNTAVGDEGGFAPDLPSNAAALDCLIEAIEKAGYKPGRDIYLGLDVASSEFFDKGHYHLHGENRSFTSEEFADFLAALCAKYPILSIEDGCAENDWKGWKTLTEKLGGKVQLVGDDLFVTNTKILAEGIAKGIANAILIKPNQIGTLTETLDAIQMATDAGYASVVSHRSGETEDATIADIAVGTTATQIKTGSLCRSDRMAKYNQLLRIERALGDRARYPGKGAFPVAL</sequence>
<feature type="binding site" evidence="12">
    <location>
        <position position="392"/>
    </location>
    <ligand>
        <name>(2R)-2-phosphoglycerate</name>
        <dbReference type="ChEBI" id="CHEBI:58289"/>
    </ligand>
</feature>
<evidence type="ECO:0000256" key="8">
    <source>
        <dbReference type="ARBA" id="ARBA00022842"/>
    </source>
</evidence>
<dbReference type="CDD" id="cd03313">
    <property type="entry name" value="enolase"/>
    <property type="match status" value="1"/>
</dbReference>
<accession>A0A1I2HKH4</accession>
<comment type="pathway">
    <text evidence="1 12">Carbohydrate degradation; glycolysis; pyruvate from D-glyceraldehyde 3-phosphate: step 4/5.</text>
</comment>
<keyword evidence="9 12" id="KW-0324">Glycolysis</keyword>
<feature type="binding site" evidence="14">
    <location>
        <position position="316"/>
    </location>
    <ligand>
        <name>substrate</name>
    </ligand>
</feature>
<dbReference type="Pfam" id="PF03952">
    <property type="entry name" value="Enolase_N"/>
    <property type="match status" value="1"/>
</dbReference>
<dbReference type="Pfam" id="PF00113">
    <property type="entry name" value="Enolase_C"/>
    <property type="match status" value="1"/>
</dbReference>
<dbReference type="PANTHER" id="PTHR11902:SF1">
    <property type="entry name" value="ENOLASE"/>
    <property type="match status" value="1"/>
</dbReference>
<dbReference type="PRINTS" id="PR00148">
    <property type="entry name" value="ENOLASE"/>
</dbReference>
<comment type="subunit">
    <text evidence="12">Component of the RNA degradosome, a multiprotein complex involved in RNA processing and mRNA degradation.</text>
</comment>
<dbReference type="InterPro" id="IPR029017">
    <property type="entry name" value="Enolase-like_N"/>
</dbReference>
<reference evidence="18 19" key="1">
    <citation type="submission" date="2016-10" db="EMBL/GenBank/DDBJ databases">
        <authorList>
            <person name="de Groot N.N."/>
        </authorList>
    </citation>
    <scope>NUCLEOTIDE SEQUENCE [LARGE SCALE GENOMIC DNA]</scope>
    <source>
        <strain evidence="18 19">DSM 23609</strain>
    </source>
</reference>
<feature type="binding site" evidence="12">
    <location>
        <position position="341"/>
    </location>
    <ligand>
        <name>(2R)-2-phosphoglycerate</name>
        <dbReference type="ChEBI" id="CHEBI:58289"/>
    </ligand>
</feature>
<evidence type="ECO:0000256" key="6">
    <source>
        <dbReference type="ARBA" id="ARBA00022525"/>
    </source>
</evidence>
<dbReference type="Gene3D" id="3.20.20.120">
    <property type="entry name" value="Enolase-like C-terminal domain"/>
    <property type="match status" value="1"/>
</dbReference>
<organism evidence="18 19">
    <name type="scientific">Fontimonas thermophila</name>
    <dbReference type="NCBI Taxonomy" id="1076937"/>
    <lineage>
        <taxon>Bacteria</taxon>
        <taxon>Pseudomonadati</taxon>
        <taxon>Pseudomonadota</taxon>
        <taxon>Gammaproteobacteria</taxon>
        <taxon>Nevskiales</taxon>
        <taxon>Nevskiaceae</taxon>
        <taxon>Fontimonas</taxon>
    </lineage>
</organism>
<evidence type="ECO:0000256" key="14">
    <source>
        <dbReference type="PIRSR" id="PIRSR001400-2"/>
    </source>
</evidence>
<dbReference type="PIRSF" id="PIRSF001400">
    <property type="entry name" value="Enolase"/>
    <property type="match status" value="1"/>
</dbReference>
<dbReference type="PANTHER" id="PTHR11902">
    <property type="entry name" value="ENOLASE"/>
    <property type="match status" value="1"/>
</dbReference>
<evidence type="ECO:0000256" key="10">
    <source>
        <dbReference type="ARBA" id="ARBA00023239"/>
    </source>
</evidence>
<dbReference type="SMART" id="SM01192">
    <property type="entry name" value="Enolase_C"/>
    <property type="match status" value="1"/>
</dbReference>
<feature type="binding site" evidence="14">
    <location>
        <position position="289"/>
    </location>
    <ligand>
        <name>substrate</name>
    </ligand>
</feature>
<feature type="binding site" evidence="12 15">
    <location>
        <position position="246"/>
    </location>
    <ligand>
        <name>Mg(2+)</name>
        <dbReference type="ChEBI" id="CHEBI:18420"/>
    </ligand>
</feature>
<feature type="binding site" evidence="12 15">
    <location>
        <position position="316"/>
    </location>
    <ligand>
        <name>Mg(2+)</name>
        <dbReference type="ChEBI" id="CHEBI:18420"/>
    </ligand>
</feature>
<dbReference type="RefSeq" id="WP_091530861.1">
    <property type="nucleotide sequence ID" value="NZ_FOOC01000002.1"/>
</dbReference>
<dbReference type="Proteomes" id="UP000199771">
    <property type="component" value="Unassembled WGS sequence"/>
</dbReference>
<dbReference type="SUPFAM" id="SSF51604">
    <property type="entry name" value="Enolase C-terminal domain-like"/>
    <property type="match status" value="1"/>
</dbReference>
<dbReference type="SFLD" id="SFLDF00002">
    <property type="entry name" value="enolase"/>
    <property type="match status" value="1"/>
</dbReference>
<comment type="catalytic activity">
    <reaction evidence="12">
        <text>(2R)-2-phosphoglycerate = phosphoenolpyruvate + H2O</text>
        <dbReference type="Rhea" id="RHEA:10164"/>
        <dbReference type="ChEBI" id="CHEBI:15377"/>
        <dbReference type="ChEBI" id="CHEBI:58289"/>
        <dbReference type="ChEBI" id="CHEBI:58702"/>
        <dbReference type="EC" id="4.2.1.11"/>
    </reaction>
</comment>
<dbReference type="FunFam" id="3.20.20.120:FF:000001">
    <property type="entry name" value="Enolase"/>
    <property type="match status" value="1"/>
</dbReference>
<dbReference type="SFLD" id="SFLDG00178">
    <property type="entry name" value="enolase"/>
    <property type="match status" value="1"/>
</dbReference>
<dbReference type="InterPro" id="IPR020809">
    <property type="entry name" value="Enolase_CS"/>
</dbReference>
<keyword evidence="6 12" id="KW-0964">Secreted</keyword>
<feature type="binding site" evidence="12">
    <location>
        <position position="371"/>
    </location>
    <ligand>
        <name>(2R)-2-phosphoglycerate</name>
        <dbReference type="ChEBI" id="CHEBI:58289"/>
    </ligand>
</feature>
<feature type="binding site" evidence="14">
    <location>
        <position position="392"/>
    </location>
    <ligand>
        <name>substrate</name>
    </ligand>
</feature>
<dbReference type="SUPFAM" id="SSF54826">
    <property type="entry name" value="Enolase N-terminal domain-like"/>
    <property type="match status" value="1"/>
</dbReference>
<dbReference type="FunFam" id="3.30.390.10:FF:000001">
    <property type="entry name" value="Enolase"/>
    <property type="match status" value="1"/>
</dbReference>
<dbReference type="GO" id="GO:0000015">
    <property type="term" value="C:phosphopyruvate hydratase complex"/>
    <property type="evidence" value="ECO:0007669"/>
    <property type="project" value="InterPro"/>
</dbReference>
<evidence type="ECO:0000256" key="7">
    <source>
        <dbReference type="ARBA" id="ARBA00022723"/>
    </source>
</evidence>
<keyword evidence="8 12" id="KW-0460">Magnesium</keyword>
<gene>
    <name evidence="12" type="primary">eno</name>
    <name evidence="18" type="ORF">SAMN04488120_10228</name>
</gene>
<feature type="active site" description="Proton donor" evidence="12 13">
    <location>
        <position position="209"/>
    </location>
</feature>